<dbReference type="RefSeq" id="XP_001025385.2">
    <property type="nucleotide sequence ID" value="XM_001025385.2"/>
</dbReference>
<sequence>MQNRLKNQKKLNQQKNRLFEFYLTNFYLKERNKKISRCIEKDQVPFFELVRLQNIPKNQSTDKWNEGYSDKGKTKTNQKEKKIRKIKKNEEKEEKKKDKQVGRGTYENRDTNRKNPQNQQDQVMLNELKLDKLPHFNQFPESEYQFLSRPIDSANKNFTIIKKFKKIELQDQLQGTQKHLAMSKCQCRSICAYNSYLQLYVQILGLKLYPGIYVSNYTIFTIVRKIRCQNCKNLGCKALFCQNVIIAVKYLFPLSSLLFPTLSNFALRKRLRLFKLIFRFPAY</sequence>
<reference evidence="4" key="1">
    <citation type="journal article" date="2006" name="PLoS Biol.">
        <title>Macronuclear genome sequence of the ciliate Tetrahymena thermophila, a model eukaryote.</title>
        <authorList>
            <person name="Eisen J.A."/>
            <person name="Coyne R.S."/>
            <person name="Wu M."/>
            <person name="Wu D."/>
            <person name="Thiagarajan M."/>
            <person name="Wortman J.R."/>
            <person name="Badger J.H."/>
            <person name="Ren Q."/>
            <person name="Amedeo P."/>
            <person name="Jones K.M."/>
            <person name="Tallon L.J."/>
            <person name="Delcher A.L."/>
            <person name="Salzberg S.L."/>
            <person name="Silva J.C."/>
            <person name="Haas B.J."/>
            <person name="Majoros W.H."/>
            <person name="Farzad M."/>
            <person name="Carlton J.M."/>
            <person name="Smith R.K. Jr."/>
            <person name="Garg J."/>
            <person name="Pearlman R.E."/>
            <person name="Karrer K.M."/>
            <person name="Sun L."/>
            <person name="Manning G."/>
            <person name="Elde N.C."/>
            <person name="Turkewitz A.P."/>
            <person name="Asai D.J."/>
            <person name="Wilkes D.E."/>
            <person name="Wang Y."/>
            <person name="Cai H."/>
            <person name="Collins K."/>
            <person name="Stewart B.A."/>
            <person name="Lee S.R."/>
            <person name="Wilamowska K."/>
            <person name="Weinberg Z."/>
            <person name="Ruzzo W.L."/>
            <person name="Wloga D."/>
            <person name="Gaertig J."/>
            <person name="Frankel J."/>
            <person name="Tsao C.-C."/>
            <person name="Gorovsky M.A."/>
            <person name="Keeling P.J."/>
            <person name="Waller R.F."/>
            <person name="Patron N.J."/>
            <person name="Cherry J.M."/>
            <person name="Stover N.A."/>
            <person name="Krieger C.J."/>
            <person name="del Toro C."/>
            <person name="Ryder H.F."/>
            <person name="Williamson S.C."/>
            <person name="Barbeau R.A."/>
            <person name="Hamilton E.P."/>
            <person name="Orias E."/>
        </authorList>
    </citation>
    <scope>NUCLEOTIDE SEQUENCE [LARGE SCALE GENOMIC DNA]</scope>
    <source>
        <strain evidence="4">SB210</strain>
    </source>
</reference>
<keyword evidence="2" id="KW-0472">Membrane</keyword>
<dbReference type="InParanoid" id="I7MML5"/>
<keyword evidence="2 3" id="KW-0812">Transmembrane</keyword>
<protein>
    <submittedName>
        <fullName evidence="3">Transmembrane protein, putative</fullName>
    </submittedName>
</protein>
<evidence type="ECO:0000313" key="3">
    <source>
        <dbReference type="EMBL" id="EAS05140.2"/>
    </source>
</evidence>
<feature type="compositionally biased region" description="Basic and acidic residues" evidence="1">
    <location>
        <begin position="63"/>
        <end position="80"/>
    </location>
</feature>
<name>I7MML5_TETTS</name>
<organism evidence="3 4">
    <name type="scientific">Tetrahymena thermophila (strain SB210)</name>
    <dbReference type="NCBI Taxonomy" id="312017"/>
    <lineage>
        <taxon>Eukaryota</taxon>
        <taxon>Sar</taxon>
        <taxon>Alveolata</taxon>
        <taxon>Ciliophora</taxon>
        <taxon>Intramacronucleata</taxon>
        <taxon>Oligohymenophorea</taxon>
        <taxon>Hymenostomatida</taxon>
        <taxon>Tetrahymenina</taxon>
        <taxon>Tetrahymenidae</taxon>
        <taxon>Tetrahymena</taxon>
    </lineage>
</organism>
<accession>I7MML5</accession>
<evidence type="ECO:0000256" key="2">
    <source>
        <dbReference type="SAM" id="Phobius"/>
    </source>
</evidence>
<keyword evidence="4" id="KW-1185">Reference proteome</keyword>
<gene>
    <name evidence="3" type="ORF">TTHERM_00765260</name>
</gene>
<dbReference type="GeneID" id="7845483"/>
<feature type="region of interest" description="Disordered" evidence="1">
    <location>
        <begin position="59"/>
        <end position="120"/>
    </location>
</feature>
<evidence type="ECO:0000256" key="1">
    <source>
        <dbReference type="SAM" id="MobiDB-lite"/>
    </source>
</evidence>
<keyword evidence="2" id="KW-1133">Transmembrane helix</keyword>
<dbReference type="EMBL" id="GG662407">
    <property type="protein sequence ID" value="EAS05140.2"/>
    <property type="molecule type" value="Genomic_DNA"/>
</dbReference>
<dbReference type="AlphaFoldDB" id="I7MML5"/>
<feature type="compositionally biased region" description="Basic and acidic residues" evidence="1">
    <location>
        <begin position="88"/>
        <end position="113"/>
    </location>
</feature>
<dbReference type="Proteomes" id="UP000009168">
    <property type="component" value="Unassembled WGS sequence"/>
</dbReference>
<evidence type="ECO:0000313" key="4">
    <source>
        <dbReference type="Proteomes" id="UP000009168"/>
    </source>
</evidence>
<feature type="transmembrane region" description="Helical" evidence="2">
    <location>
        <begin position="250"/>
        <end position="267"/>
    </location>
</feature>
<proteinExistence type="predicted"/>
<dbReference type="KEGG" id="tet:TTHERM_00765260"/>